<feature type="region of interest" description="Disordered" evidence="1">
    <location>
        <begin position="74"/>
        <end position="95"/>
    </location>
</feature>
<evidence type="ECO:0000313" key="3">
    <source>
        <dbReference type="Proteomes" id="UP001390339"/>
    </source>
</evidence>
<protein>
    <submittedName>
        <fullName evidence="2">Uncharacterized protein</fullName>
    </submittedName>
</protein>
<feature type="region of interest" description="Disordered" evidence="1">
    <location>
        <begin position="149"/>
        <end position="196"/>
    </location>
</feature>
<gene>
    <name evidence="2" type="ORF">PGQ11_012508</name>
</gene>
<organism evidence="2 3">
    <name type="scientific">Apiospora arundinis</name>
    <dbReference type="NCBI Taxonomy" id="335852"/>
    <lineage>
        <taxon>Eukaryota</taxon>
        <taxon>Fungi</taxon>
        <taxon>Dikarya</taxon>
        <taxon>Ascomycota</taxon>
        <taxon>Pezizomycotina</taxon>
        <taxon>Sordariomycetes</taxon>
        <taxon>Xylariomycetidae</taxon>
        <taxon>Amphisphaeriales</taxon>
        <taxon>Apiosporaceae</taxon>
        <taxon>Apiospora</taxon>
    </lineage>
</organism>
<keyword evidence="3" id="KW-1185">Reference proteome</keyword>
<evidence type="ECO:0000256" key="1">
    <source>
        <dbReference type="SAM" id="MobiDB-lite"/>
    </source>
</evidence>
<dbReference type="Proteomes" id="UP001390339">
    <property type="component" value="Unassembled WGS sequence"/>
</dbReference>
<evidence type="ECO:0000313" key="2">
    <source>
        <dbReference type="EMBL" id="KAK8856596.1"/>
    </source>
</evidence>
<proteinExistence type="predicted"/>
<accession>A0ABR2I2P6</accession>
<feature type="compositionally biased region" description="Basic and acidic residues" evidence="1">
    <location>
        <begin position="86"/>
        <end position="95"/>
    </location>
</feature>
<feature type="compositionally biased region" description="Basic and acidic residues" evidence="1">
    <location>
        <begin position="152"/>
        <end position="162"/>
    </location>
</feature>
<dbReference type="EMBL" id="JAPCWZ010000007">
    <property type="protein sequence ID" value="KAK8856596.1"/>
    <property type="molecule type" value="Genomic_DNA"/>
</dbReference>
<comment type="caution">
    <text evidence="2">The sequence shown here is derived from an EMBL/GenBank/DDBJ whole genome shotgun (WGS) entry which is preliminary data.</text>
</comment>
<name>A0ABR2I2P6_9PEZI</name>
<reference evidence="2 3" key="1">
    <citation type="journal article" date="2024" name="IMA Fungus">
        <title>Apiospora arundinis, a panoply of carbohydrate-active enzymes and secondary metabolites.</title>
        <authorList>
            <person name="Sorensen T."/>
            <person name="Petersen C."/>
            <person name="Muurmann A.T."/>
            <person name="Christiansen J.V."/>
            <person name="Brundto M.L."/>
            <person name="Overgaard C.K."/>
            <person name="Boysen A.T."/>
            <person name="Wollenberg R.D."/>
            <person name="Larsen T.O."/>
            <person name="Sorensen J.L."/>
            <person name="Nielsen K.L."/>
            <person name="Sondergaard T.E."/>
        </authorList>
    </citation>
    <scope>NUCLEOTIDE SEQUENCE [LARGE SCALE GENOMIC DNA]</scope>
    <source>
        <strain evidence="2 3">AAU 773</strain>
    </source>
</reference>
<sequence length="196" mass="22534">MYEYPKFTEKDFRLLDKEKAEDVRQYLAKIHDRGVGAVLNIGQVVQNTKEEVVINHHVHGFSVRVTQMRDVSVDDQKSYRNTARSRRLESLSDQKMSEAPISRNVKNMLMARQINRGEAPPIPMVGGGIENRKAWYKTMRAESQKTFWLGTSREERDALRDEGQEDNLQSHPVLEPLVAQIEQEDKGSQSKTSSSF</sequence>